<protein>
    <submittedName>
        <fullName evidence="1">Uncharacterized protein</fullName>
    </submittedName>
</protein>
<proteinExistence type="predicted"/>
<reference evidence="1" key="1">
    <citation type="submission" date="2018-02" db="EMBL/GenBank/DDBJ databases">
        <title>Rhizophora mucronata_Transcriptome.</title>
        <authorList>
            <person name="Meera S.P."/>
            <person name="Sreeshan A."/>
            <person name="Augustine A."/>
        </authorList>
    </citation>
    <scope>NUCLEOTIDE SEQUENCE</scope>
    <source>
        <tissue evidence="1">Leaf</tissue>
    </source>
</reference>
<accession>A0A2P2PBI2</accession>
<dbReference type="AlphaFoldDB" id="A0A2P2PBI2"/>
<sequence length="70" mass="7979">MAMMVTISKKRMDAWLSAGSIDHCFLYQPGDLGGMSRDYGLCEELRTALCFFFSYSCSVSVHRLSRFILK</sequence>
<organism evidence="1">
    <name type="scientific">Rhizophora mucronata</name>
    <name type="common">Asiatic mangrove</name>
    <dbReference type="NCBI Taxonomy" id="61149"/>
    <lineage>
        <taxon>Eukaryota</taxon>
        <taxon>Viridiplantae</taxon>
        <taxon>Streptophyta</taxon>
        <taxon>Embryophyta</taxon>
        <taxon>Tracheophyta</taxon>
        <taxon>Spermatophyta</taxon>
        <taxon>Magnoliopsida</taxon>
        <taxon>eudicotyledons</taxon>
        <taxon>Gunneridae</taxon>
        <taxon>Pentapetalae</taxon>
        <taxon>rosids</taxon>
        <taxon>fabids</taxon>
        <taxon>Malpighiales</taxon>
        <taxon>Rhizophoraceae</taxon>
        <taxon>Rhizophora</taxon>
    </lineage>
</organism>
<evidence type="ECO:0000313" key="1">
    <source>
        <dbReference type="EMBL" id="MBX52118.1"/>
    </source>
</evidence>
<dbReference type="EMBL" id="GGEC01071634">
    <property type="protein sequence ID" value="MBX52118.1"/>
    <property type="molecule type" value="Transcribed_RNA"/>
</dbReference>
<name>A0A2P2PBI2_RHIMU</name>